<dbReference type="Pfam" id="PF20124">
    <property type="entry name" value="DUF6514"/>
    <property type="match status" value="1"/>
</dbReference>
<reference evidence="1 2" key="1">
    <citation type="submission" date="2016-10" db="EMBL/GenBank/DDBJ databases">
        <authorList>
            <person name="de Groot N.N."/>
        </authorList>
    </citation>
    <scope>NUCLEOTIDE SEQUENCE [LARGE SCALE GENOMIC DNA]</scope>
    <source>
        <strain evidence="1 2">NLAE-zl-G419</strain>
    </source>
</reference>
<dbReference type="RefSeq" id="WP_027637539.1">
    <property type="nucleotide sequence ID" value="NZ_BAAACD010000006.1"/>
</dbReference>
<organism evidence="1 2">
    <name type="scientific">Clostridium cadaveris</name>
    <dbReference type="NCBI Taxonomy" id="1529"/>
    <lineage>
        <taxon>Bacteria</taxon>
        <taxon>Bacillati</taxon>
        <taxon>Bacillota</taxon>
        <taxon>Clostridia</taxon>
        <taxon>Eubacteriales</taxon>
        <taxon>Clostridiaceae</taxon>
        <taxon>Clostridium</taxon>
    </lineage>
</organism>
<dbReference type="STRING" id="1529.SAMN04487885_10426"/>
<dbReference type="eggNOG" id="ENOG5033XWH">
    <property type="taxonomic scope" value="Bacteria"/>
</dbReference>
<gene>
    <name evidence="1" type="ORF">SAMN04487885_10426</name>
</gene>
<dbReference type="Proteomes" id="UP000182135">
    <property type="component" value="Unassembled WGS sequence"/>
</dbReference>
<accession>A0A1I2K0C0</accession>
<keyword evidence="2" id="KW-1185">Reference proteome</keyword>
<dbReference type="EMBL" id="FOOE01000004">
    <property type="protein sequence ID" value="SFF60585.1"/>
    <property type="molecule type" value="Genomic_DNA"/>
</dbReference>
<protein>
    <submittedName>
        <fullName evidence="1">Uncharacterized protein</fullName>
    </submittedName>
</protein>
<dbReference type="AlphaFoldDB" id="A0A1I2K0C0"/>
<dbReference type="OrthoDB" id="1954979at2"/>
<evidence type="ECO:0000313" key="1">
    <source>
        <dbReference type="EMBL" id="SFF60585.1"/>
    </source>
</evidence>
<dbReference type="PIRSF" id="PIRSF033595">
    <property type="entry name" value="UCP033595"/>
    <property type="match status" value="1"/>
</dbReference>
<evidence type="ECO:0000313" key="2">
    <source>
        <dbReference type="Proteomes" id="UP000182135"/>
    </source>
</evidence>
<dbReference type="InterPro" id="IPR017016">
    <property type="entry name" value="UCP033595"/>
</dbReference>
<name>A0A1I2K0C0_9CLOT</name>
<sequence>MLVVEQMNRTESLEEKSLIYSYRLTKKLKVLDSSGERIEIQAYGIEVERQDFCNGVLINVEREFIESISPQRYKVKNLLNLLYDNVVSPIHLIDVLGEYIDEYVSDFDRCELELAIN</sequence>
<proteinExistence type="predicted"/>